<sequence>MSQYETPDYDVLEKENGFELRKYRQFYIVAYDNRKDRNVNRGFRTLFKYISSENEDNEKISMTVPVIQEETEENRKMAFVAPKAYWDRVPVPKDPNLKVERFEEGLFAVVRFSGNRSETKEQSMKNRLEKWVADKGLIKASTFMLVSYNGPFTLPLFKRNESWVRVTEA</sequence>
<protein>
    <submittedName>
        <fullName evidence="1">SOUL heme-binding protein</fullName>
    </submittedName>
</protein>
<dbReference type="EMBL" id="FNYW01000039">
    <property type="protein sequence ID" value="SEI96553.1"/>
    <property type="molecule type" value="Genomic_DNA"/>
</dbReference>
<evidence type="ECO:0000313" key="2">
    <source>
        <dbReference type="Proteomes" id="UP000198564"/>
    </source>
</evidence>
<dbReference type="InterPro" id="IPR011256">
    <property type="entry name" value="Reg_factor_effector_dom_sf"/>
</dbReference>
<dbReference type="STRING" id="1130080.SAMN04488113_1397"/>
<gene>
    <name evidence="1" type="ORF">SAMN04488113_1397</name>
</gene>
<reference evidence="2" key="1">
    <citation type="submission" date="2016-10" db="EMBL/GenBank/DDBJ databases">
        <authorList>
            <person name="Varghese N."/>
            <person name="Submissions S."/>
        </authorList>
    </citation>
    <scope>NUCLEOTIDE SEQUENCE [LARGE SCALE GENOMIC DNA]</scope>
    <source>
        <strain evidence="2">DSM 25751</strain>
    </source>
</reference>
<dbReference type="SUPFAM" id="SSF55136">
    <property type="entry name" value="Probable bacterial effector-binding domain"/>
    <property type="match status" value="1"/>
</dbReference>
<dbReference type="AlphaFoldDB" id="A0A1H6UVW4"/>
<dbReference type="Pfam" id="PF04832">
    <property type="entry name" value="SOUL"/>
    <property type="match status" value="1"/>
</dbReference>
<dbReference type="Proteomes" id="UP000198564">
    <property type="component" value="Unassembled WGS sequence"/>
</dbReference>
<organism evidence="1 2">
    <name type="scientific">Alkalibacterium gilvum</name>
    <dbReference type="NCBI Taxonomy" id="1130080"/>
    <lineage>
        <taxon>Bacteria</taxon>
        <taxon>Bacillati</taxon>
        <taxon>Bacillota</taxon>
        <taxon>Bacilli</taxon>
        <taxon>Lactobacillales</taxon>
        <taxon>Carnobacteriaceae</taxon>
        <taxon>Alkalibacterium</taxon>
    </lineage>
</organism>
<dbReference type="Gene3D" id="3.20.80.10">
    <property type="entry name" value="Regulatory factor, effector binding domain"/>
    <property type="match status" value="1"/>
</dbReference>
<proteinExistence type="predicted"/>
<evidence type="ECO:0000313" key="1">
    <source>
        <dbReference type="EMBL" id="SEI96553.1"/>
    </source>
</evidence>
<dbReference type="PANTHER" id="PTHR11220:SF1">
    <property type="entry name" value="HEME-BINDING PROTEIN 2"/>
    <property type="match status" value="1"/>
</dbReference>
<dbReference type="OrthoDB" id="2156220at2"/>
<dbReference type="InterPro" id="IPR006917">
    <property type="entry name" value="SOUL_heme-bd"/>
</dbReference>
<keyword evidence="2" id="KW-1185">Reference proteome</keyword>
<accession>A0A1H6UVW4</accession>
<dbReference type="RefSeq" id="WP_091636137.1">
    <property type="nucleotide sequence ID" value="NZ_FNYW01000039.1"/>
</dbReference>
<name>A0A1H6UVW4_9LACT</name>
<dbReference type="PANTHER" id="PTHR11220">
    <property type="entry name" value="HEME-BINDING PROTEIN-RELATED"/>
    <property type="match status" value="1"/>
</dbReference>